<dbReference type="Pfam" id="PF00515">
    <property type="entry name" value="TPR_1"/>
    <property type="match status" value="1"/>
</dbReference>
<dbReference type="NCBIfam" id="NF037959">
    <property type="entry name" value="MFS_SpdSyn"/>
    <property type="match status" value="1"/>
</dbReference>
<keyword evidence="4 11" id="KW-1133">Transmembrane helix</keyword>
<sequence>MSTEREHSQSSASTKSLLYTATILFFLSGACSLFYQVIWVKLLTLQFGSSAWSVSTVVSSFMAGLGLGSFWAGRNAKVLKRPFLTYAWLEIAIAVFGLLSLPIFQNLDVIVGFAKHSFPSFFHVIRFIIAFAILLLPTFCMGATLPVLIAGIARFHPMEKTAGTLYGVNTIGAAFGVLACGLFVLPAIGVTKTIIGAAVIGVAIGFLAIYYDKKYQASFEENTSEEQTKQAKTSAPLVLLVIVFLSGFISLSCEISWTRLLLPIVGSSTYAFSIILLTFLIGIGIGGVVATHKMLTKLQYQLNLALFAFVASFSILSSILLVKFLPEFFTSLVQTLGNNFWLLLLAQACIAGVIVVIPAFAMGIMLPLVIVNYHKQIGHRGRAVGEIYAINTLGSILGSIMTGFLLLPTFGAQTTLFFCGTLMLVVAIALFVNASTVTVARRSLWTVGAVTLFAIFFNLNLQTQMGQLYEGYFRGVLTKNKKKETDVEEDSMLFFKYGVCSTITVNRNSFGTWYSSNGKPEASTTRDLPTQYLVGHLPMFFNLQAKNACLIGFGSGATANAMATHPIDKLDVVELEPAVVEVSKYFDTINDNILQNEKLKIHVDDGRSFLRYAPEKYDVIVSEPSNPWIAGVANLFSHEFYQIVDDRLADNGVFCQWIQLYELSEYTLNSMIQTLSDTFPHIHIFIVDMDMICVSSRNKITIDPKSCLERMKQELVAKTLQRIKVNNQHQLFGTYAYTFPDDIQQFPSDQRNNDDNLFLEYRAPLEMYGNFNAKVHIKNWEKKFPRIAKAFFGNEPQDSFNLAMAKAIDSSFFPERADSIATLLKLTQDKDIQSQIEKLKESAEGKRHSQVRLKKTYDTIYDSIRTFQYGKAEKLLNSVISLQVGYSRAHYLLGWLYFQQQQHKRAVSFLEQAIEISPHNYYARNLLATILLNTKRDKVGAKDHLQKSIESNPHDEGAWIILAQMIRNDAEALEKLKQRAQQELSRENYQKFLSFLKPN</sequence>
<feature type="repeat" description="TPR" evidence="8">
    <location>
        <begin position="887"/>
        <end position="920"/>
    </location>
</feature>
<proteinExistence type="inferred from homology"/>
<feature type="transmembrane region" description="Helical" evidence="11">
    <location>
        <begin position="269"/>
        <end position="290"/>
    </location>
</feature>
<feature type="transmembrane region" description="Helical" evidence="11">
    <location>
        <begin position="194"/>
        <end position="211"/>
    </location>
</feature>
<dbReference type="InterPro" id="IPR036259">
    <property type="entry name" value="MFS_trans_sf"/>
</dbReference>
<feature type="coiled-coil region" evidence="10">
    <location>
        <begin position="963"/>
        <end position="990"/>
    </location>
</feature>
<dbReference type="InterPro" id="IPR019734">
    <property type="entry name" value="TPR_rpt"/>
</dbReference>
<dbReference type="PROSITE" id="PS51006">
    <property type="entry name" value="PABS_2"/>
    <property type="match status" value="1"/>
</dbReference>
<feature type="transmembrane region" description="Helical" evidence="11">
    <location>
        <begin position="383"/>
        <end position="406"/>
    </location>
</feature>
<dbReference type="RefSeq" id="WP_151970789.1">
    <property type="nucleotide sequence ID" value="NZ_AP019860.1"/>
</dbReference>
<dbReference type="PANTHER" id="PTHR11558">
    <property type="entry name" value="SPERMIDINE/SPERMINE SYNTHASE"/>
    <property type="match status" value="1"/>
</dbReference>
<dbReference type="PROSITE" id="PS50850">
    <property type="entry name" value="MFS"/>
    <property type="match status" value="1"/>
</dbReference>
<dbReference type="InterPro" id="IPR029063">
    <property type="entry name" value="SAM-dependent_MTases_sf"/>
</dbReference>
<dbReference type="Gene3D" id="1.20.1250.20">
    <property type="entry name" value="MFS general substrate transporter like domains"/>
    <property type="match status" value="1"/>
</dbReference>
<feature type="transmembrane region" description="Helical" evidence="11">
    <location>
        <begin position="342"/>
        <end position="371"/>
    </location>
</feature>
<feature type="transmembrane region" description="Helical" evidence="11">
    <location>
        <begin position="237"/>
        <end position="257"/>
    </location>
</feature>
<evidence type="ECO:0000256" key="7">
    <source>
        <dbReference type="ARBA" id="ARBA00023136"/>
    </source>
</evidence>
<dbReference type="PANTHER" id="PTHR11558:SF11">
    <property type="entry name" value="SPERMIDINE SYNTHASE"/>
    <property type="match status" value="1"/>
</dbReference>
<organism evidence="14 15">
    <name type="scientific">Uabimicrobium amorphum</name>
    <dbReference type="NCBI Taxonomy" id="2596890"/>
    <lineage>
        <taxon>Bacteria</taxon>
        <taxon>Pseudomonadati</taxon>
        <taxon>Planctomycetota</taxon>
        <taxon>Candidatus Uabimicrobiia</taxon>
        <taxon>Candidatus Uabimicrobiales</taxon>
        <taxon>Candidatus Uabimicrobiaceae</taxon>
        <taxon>Candidatus Uabimicrobium</taxon>
    </lineage>
</organism>
<keyword evidence="15" id="KW-1185">Reference proteome</keyword>
<feature type="transmembrane region" description="Helical" evidence="11">
    <location>
        <begin position="444"/>
        <end position="461"/>
    </location>
</feature>
<protein>
    <submittedName>
        <fullName evidence="14">Spermidine synthase</fullName>
    </submittedName>
</protein>
<feature type="transmembrane region" description="Helical" evidence="11">
    <location>
        <begin position="50"/>
        <end position="71"/>
    </location>
</feature>
<evidence type="ECO:0000256" key="11">
    <source>
        <dbReference type="SAM" id="Phobius"/>
    </source>
</evidence>
<feature type="domain" description="Major facilitator superfamily (MFS) profile" evidence="12">
    <location>
        <begin position="17"/>
        <end position="438"/>
    </location>
</feature>
<feature type="transmembrane region" description="Helical" evidence="11">
    <location>
        <begin position="302"/>
        <end position="322"/>
    </location>
</feature>
<dbReference type="Gene3D" id="3.40.50.150">
    <property type="entry name" value="Vaccinia Virus protein VP39"/>
    <property type="match status" value="1"/>
</dbReference>
<feature type="transmembrane region" description="Helical" evidence="11">
    <location>
        <begin position="124"/>
        <end position="153"/>
    </location>
</feature>
<evidence type="ECO:0000256" key="5">
    <source>
        <dbReference type="ARBA" id="ARBA00023066"/>
    </source>
</evidence>
<reference evidence="14 15" key="1">
    <citation type="submission" date="2019-08" db="EMBL/GenBank/DDBJ databases">
        <title>Complete genome sequence of Candidatus Uab amorphum.</title>
        <authorList>
            <person name="Shiratori T."/>
            <person name="Suzuki S."/>
            <person name="Kakizawa Y."/>
            <person name="Ishida K."/>
        </authorList>
    </citation>
    <scope>NUCLEOTIDE SEQUENCE [LARGE SCALE GENOMIC DNA]</scope>
    <source>
        <strain evidence="14 15">SRT547</strain>
    </source>
</reference>
<keyword evidence="10" id="KW-0175">Coiled coil</keyword>
<keyword evidence="2 9" id="KW-0808">Transferase</keyword>
<dbReference type="InterPro" id="IPR020846">
    <property type="entry name" value="MFS_dom"/>
</dbReference>
<dbReference type="PROSITE" id="PS51257">
    <property type="entry name" value="PROKAR_LIPOPROTEIN"/>
    <property type="match status" value="1"/>
</dbReference>
<evidence type="ECO:0000256" key="3">
    <source>
        <dbReference type="ARBA" id="ARBA00022692"/>
    </source>
</evidence>
<comment type="caution">
    <text evidence="9">Lacks conserved residue(s) required for the propagation of feature annotation.</text>
</comment>
<evidence type="ECO:0000256" key="4">
    <source>
        <dbReference type="ARBA" id="ARBA00022989"/>
    </source>
</evidence>
<evidence type="ECO:0000259" key="12">
    <source>
        <dbReference type="PROSITE" id="PS50850"/>
    </source>
</evidence>
<dbReference type="KEGG" id="uam:UABAM_05132"/>
<keyword evidence="3 11" id="KW-0812">Transmembrane</keyword>
<dbReference type="InterPro" id="IPR001045">
    <property type="entry name" value="Spermi_synthase"/>
</dbReference>
<evidence type="ECO:0000256" key="10">
    <source>
        <dbReference type="SAM" id="Coils"/>
    </source>
</evidence>
<dbReference type="SUPFAM" id="SSF53335">
    <property type="entry name" value="S-adenosyl-L-methionine-dependent methyltransferases"/>
    <property type="match status" value="1"/>
</dbReference>
<dbReference type="InterPro" id="IPR030374">
    <property type="entry name" value="PABS"/>
</dbReference>
<evidence type="ECO:0000256" key="2">
    <source>
        <dbReference type="ARBA" id="ARBA00022679"/>
    </source>
</evidence>
<dbReference type="InterPro" id="IPR011990">
    <property type="entry name" value="TPR-like_helical_dom_sf"/>
</dbReference>
<dbReference type="GO" id="GO:0005829">
    <property type="term" value="C:cytosol"/>
    <property type="evidence" value="ECO:0007669"/>
    <property type="project" value="TreeGrafter"/>
</dbReference>
<feature type="transmembrane region" description="Helical" evidence="11">
    <location>
        <begin position="16"/>
        <end position="38"/>
    </location>
</feature>
<comment type="similarity">
    <text evidence="1">Belongs to the spermidine/spermine synthase family.</text>
</comment>
<dbReference type="Proteomes" id="UP000326354">
    <property type="component" value="Chromosome"/>
</dbReference>
<evidence type="ECO:0000313" key="15">
    <source>
        <dbReference type="Proteomes" id="UP000326354"/>
    </source>
</evidence>
<dbReference type="OrthoDB" id="5516475at2"/>
<evidence type="ECO:0000256" key="9">
    <source>
        <dbReference type="PROSITE-ProRule" id="PRU00354"/>
    </source>
</evidence>
<name>A0A5S9IUA9_UABAM</name>
<dbReference type="GO" id="GO:0022857">
    <property type="term" value="F:transmembrane transporter activity"/>
    <property type="evidence" value="ECO:0007669"/>
    <property type="project" value="InterPro"/>
</dbReference>
<dbReference type="AlphaFoldDB" id="A0A5S9IUA9"/>
<feature type="transmembrane region" description="Helical" evidence="11">
    <location>
        <begin position="165"/>
        <end position="188"/>
    </location>
</feature>
<gene>
    <name evidence="14" type="ORF">UABAM_05132</name>
</gene>
<dbReference type="PROSITE" id="PS50005">
    <property type="entry name" value="TPR"/>
    <property type="match status" value="1"/>
</dbReference>
<dbReference type="EMBL" id="AP019860">
    <property type="protein sequence ID" value="BBM86745.1"/>
    <property type="molecule type" value="Genomic_DNA"/>
</dbReference>
<dbReference type="SMART" id="SM00028">
    <property type="entry name" value="TPR"/>
    <property type="match status" value="2"/>
</dbReference>
<evidence type="ECO:0000256" key="6">
    <source>
        <dbReference type="ARBA" id="ARBA00023115"/>
    </source>
</evidence>
<evidence type="ECO:0000256" key="8">
    <source>
        <dbReference type="PROSITE-ProRule" id="PRU00339"/>
    </source>
</evidence>
<dbReference type="PROSITE" id="PS50293">
    <property type="entry name" value="TPR_REGION"/>
    <property type="match status" value="1"/>
</dbReference>
<evidence type="ECO:0000313" key="14">
    <source>
        <dbReference type="EMBL" id="BBM86745.1"/>
    </source>
</evidence>
<dbReference type="SUPFAM" id="SSF48452">
    <property type="entry name" value="TPR-like"/>
    <property type="match status" value="2"/>
</dbReference>
<dbReference type="Gene3D" id="1.25.40.10">
    <property type="entry name" value="Tetratricopeptide repeat domain"/>
    <property type="match status" value="1"/>
</dbReference>
<dbReference type="CDD" id="cd06174">
    <property type="entry name" value="MFS"/>
    <property type="match status" value="1"/>
</dbReference>
<keyword evidence="6 9" id="KW-0620">Polyamine biosynthesis</keyword>
<feature type="transmembrane region" description="Helical" evidence="11">
    <location>
        <begin position="412"/>
        <end position="432"/>
    </location>
</feature>
<dbReference type="Pfam" id="PF01564">
    <property type="entry name" value="Spermine_synth"/>
    <property type="match status" value="1"/>
</dbReference>
<dbReference type="CDD" id="cd02440">
    <property type="entry name" value="AdoMet_MTases"/>
    <property type="match status" value="1"/>
</dbReference>
<dbReference type="GO" id="GO:0004766">
    <property type="term" value="F:spermidine synthase activity"/>
    <property type="evidence" value="ECO:0007669"/>
    <property type="project" value="TreeGrafter"/>
</dbReference>
<keyword evidence="7 11" id="KW-0472">Membrane</keyword>
<keyword evidence="8" id="KW-0802">TPR repeat</keyword>
<evidence type="ECO:0000256" key="1">
    <source>
        <dbReference type="ARBA" id="ARBA00007867"/>
    </source>
</evidence>
<feature type="domain" description="PABS" evidence="13">
    <location>
        <begin position="470"/>
        <end position="704"/>
    </location>
</feature>
<feature type="transmembrane region" description="Helical" evidence="11">
    <location>
        <begin position="83"/>
        <end position="104"/>
    </location>
</feature>
<evidence type="ECO:0000259" key="13">
    <source>
        <dbReference type="PROSITE" id="PS51006"/>
    </source>
</evidence>
<dbReference type="SUPFAM" id="SSF103473">
    <property type="entry name" value="MFS general substrate transporter"/>
    <property type="match status" value="1"/>
</dbReference>
<accession>A0A5S9IUA9</accession>
<keyword evidence="5" id="KW-0745">Spermidine biosynthesis</keyword>
<dbReference type="GO" id="GO:0008295">
    <property type="term" value="P:spermidine biosynthetic process"/>
    <property type="evidence" value="ECO:0007669"/>
    <property type="project" value="UniProtKB-KW"/>
</dbReference>